<evidence type="ECO:0000313" key="1">
    <source>
        <dbReference type="EMBL" id="GFO52988.1"/>
    </source>
</evidence>
<proteinExistence type="predicted"/>
<gene>
    <name evidence="1" type="ORF">ikelab_22630</name>
</gene>
<accession>A0A6L2ZYQ0</accession>
<dbReference type="RefSeq" id="WP_176490847.1">
    <property type="nucleotide sequence ID" value="NZ_BLXU01000030.1"/>
</dbReference>
<comment type="caution">
    <text evidence="1">The sequence shown here is derived from an EMBL/GenBank/DDBJ whole genome shotgun (WGS) entry which is preliminary data.</text>
</comment>
<evidence type="ECO:0000313" key="2">
    <source>
        <dbReference type="Proteomes" id="UP000504756"/>
    </source>
</evidence>
<protein>
    <submittedName>
        <fullName evidence="1">Uncharacterized protein</fullName>
    </submittedName>
</protein>
<dbReference type="Pfam" id="PF04761">
    <property type="entry name" value="Phage_Treg"/>
    <property type="match status" value="1"/>
</dbReference>
<dbReference type="AlphaFoldDB" id="A0A6L2ZYQ0"/>
<dbReference type="InterPro" id="IPR006848">
    <property type="entry name" value="Transcrpt_reg_put_lact_phage"/>
</dbReference>
<dbReference type="Proteomes" id="UP000504756">
    <property type="component" value="Unassembled WGS sequence"/>
</dbReference>
<organism evidence="1 2">
    <name type="scientific">Lactococcus garvieae</name>
    <dbReference type="NCBI Taxonomy" id="1363"/>
    <lineage>
        <taxon>Bacteria</taxon>
        <taxon>Bacillati</taxon>
        <taxon>Bacillota</taxon>
        <taxon>Bacilli</taxon>
        <taxon>Lactobacillales</taxon>
        <taxon>Streptococcaceae</taxon>
        <taxon>Lactococcus</taxon>
    </lineage>
</organism>
<name>A0A6L2ZYQ0_9LACT</name>
<dbReference type="EMBL" id="BLXU01000030">
    <property type="protein sequence ID" value="GFO52988.1"/>
    <property type="molecule type" value="Genomic_DNA"/>
</dbReference>
<reference evidence="1 2" key="1">
    <citation type="submission" date="2020-06" db="EMBL/GenBank/DDBJ databases">
        <title>Draft genome sequence of Lactic acid bacteria from Okinawan-style tofu.</title>
        <authorList>
            <person name="Takara I."/>
            <person name="Ikematsu S."/>
        </authorList>
    </citation>
    <scope>NUCLEOTIDE SEQUENCE [LARGE SCALE GENOMIC DNA]</scope>
    <source>
        <strain evidence="2">lg38</strain>
    </source>
</reference>
<sequence length="65" mass="7661">MEKVYVENIGAVKMHSVAYYKTIFEKIWPIDELETILLPQLKKWSNMYKAAKELIEENKKTPSSN</sequence>